<comment type="similarity">
    <text evidence="2 18">Belongs to the thioredoxin family. DsbD subfamily.</text>
</comment>
<feature type="transmembrane region" description="Helical" evidence="18">
    <location>
        <begin position="208"/>
        <end position="240"/>
    </location>
</feature>
<keyword evidence="5 18" id="KW-0997">Cell inner membrane</keyword>
<proteinExistence type="inferred from homology"/>
<evidence type="ECO:0000259" key="19">
    <source>
        <dbReference type="PROSITE" id="PS51352"/>
    </source>
</evidence>
<comment type="function">
    <text evidence="18">Required to facilitate the formation of correct disulfide bonds in some periplasmic proteins and for the assembly of the periplasmic c-type cytochromes. Acts by transferring electrons from cytoplasmic thioredoxin to the periplasm. This transfer involves a cascade of disulfide bond formation and reduction steps.</text>
</comment>
<evidence type="ECO:0000256" key="17">
    <source>
        <dbReference type="ARBA" id="ARBA00047804"/>
    </source>
</evidence>
<keyword evidence="3 18" id="KW-0813">Transport</keyword>
<dbReference type="CDD" id="cd02953">
    <property type="entry name" value="DsbDgamma"/>
    <property type="match status" value="1"/>
</dbReference>
<dbReference type="SUPFAM" id="SSF52833">
    <property type="entry name" value="Thioredoxin-like"/>
    <property type="match status" value="1"/>
</dbReference>
<organism evidence="20 21">
    <name type="scientific">Collimonas arenae</name>
    <dbReference type="NCBI Taxonomy" id="279058"/>
    <lineage>
        <taxon>Bacteria</taxon>
        <taxon>Pseudomonadati</taxon>
        <taxon>Pseudomonadota</taxon>
        <taxon>Betaproteobacteria</taxon>
        <taxon>Burkholderiales</taxon>
        <taxon>Oxalobacteraceae</taxon>
        <taxon>Collimonas</taxon>
    </lineage>
</organism>
<evidence type="ECO:0000313" key="20">
    <source>
        <dbReference type="EMBL" id="AMP08167.1"/>
    </source>
</evidence>
<comment type="subcellular location">
    <subcellularLocation>
        <location evidence="1 18">Cell inner membrane</location>
        <topology evidence="1 18">Multi-pass membrane protein</topology>
    </subcellularLocation>
</comment>
<evidence type="ECO:0000256" key="18">
    <source>
        <dbReference type="HAMAP-Rule" id="MF_00399"/>
    </source>
</evidence>
<dbReference type="EC" id="1.8.1.8" evidence="18"/>
<dbReference type="InterPro" id="IPR022910">
    <property type="entry name" value="Thiol_diS_interchange_DbsD"/>
</dbReference>
<feature type="domain" description="Thioredoxin" evidence="19">
    <location>
        <begin position="478"/>
        <end position="617"/>
    </location>
</feature>
<keyword evidence="4 18" id="KW-1003">Cell membrane</keyword>
<feature type="transmembrane region" description="Helical" evidence="18">
    <location>
        <begin position="332"/>
        <end position="361"/>
    </location>
</feature>
<dbReference type="GO" id="GO:0047134">
    <property type="term" value="F:protein-disulfide reductase [NAD(P)H] activity"/>
    <property type="evidence" value="ECO:0007669"/>
    <property type="project" value="UniProtKB-UniRule"/>
</dbReference>
<evidence type="ECO:0000313" key="21">
    <source>
        <dbReference type="Proteomes" id="UP000071778"/>
    </source>
</evidence>
<dbReference type="Gene3D" id="2.60.40.1250">
    <property type="entry name" value="Thiol:disulfide interchange protein DsbD, N-terminal domain"/>
    <property type="match status" value="1"/>
</dbReference>
<sequence length="617" mass="65154" precursor="true">MFKLLKQLSVLLVMILAFGAAHADDDDYLAPEVAFKFSARMVDAKTAEVSYAIADGYYMYRERFHFKAEGATLGEPQIPPGTVKFDQTFNKNVETYHHGVTIRLPVEANGSFTLIATGQGCADKGLCYPPMDSRISLSTTGGNGGGLLSAMGIGSGGSAAADTPQSVAADNAFQAAPAAAVLQNLAPVTAAPDSETGRIESSLKGGKLLVIMPLFLLLGLGLSFTPCVLPMVPILSSIIVGEGTQVSRRRGFLLSVTYALGMALVYTALGVAAGLAGEGLAATLQNPWVLSAFALLMILMSLSMFGFYQLQLPAAFQTKLTKASDQQSAGKLIGVFVMGAISALIVGPCVAAPLAGALVYISQTRDVVIGGSALFAMAVGMSVPLMLVGISAGSLLPRAGAWMESVKRFFGVLMLAVALWMVSPVISPLFQMLGWAALGIGYGAYLLWDKSSTAWFAKAFGVVFMVCGIVQLVGGISGGRDVFAPLAHLGGRQDSAHTQFIRVKSVAELDAALAQTNGKTALLDFYADWCVSCKEMEKFTFADPRVQARFGDMVLLQIDVTANNADDKAMLKRFNLFGPPGIIFFDGQGQEVPHGRVIGYQNADKFLQSLAVLDVKK</sequence>
<dbReference type="EMBL" id="CP013235">
    <property type="protein sequence ID" value="AMP08167.1"/>
    <property type="molecule type" value="Genomic_DNA"/>
</dbReference>
<feature type="disulfide bond" description="Redox-active" evidence="18">
    <location>
        <begin position="530"/>
        <end position="533"/>
    </location>
</feature>
<dbReference type="PROSITE" id="PS00194">
    <property type="entry name" value="THIOREDOXIN_1"/>
    <property type="match status" value="1"/>
</dbReference>
<evidence type="ECO:0000256" key="16">
    <source>
        <dbReference type="ARBA" id="ARBA00047388"/>
    </source>
</evidence>
<feature type="transmembrane region" description="Helical" evidence="18">
    <location>
        <begin position="408"/>
        <end position="426"/>
    </location>
</feature>
<dbReference type="Proteomes" id="UP000071778">
    <property type="component" value="Chromosome"/>
</dbReference>
<name>A0A127QDP6_9BURK</name>
<keyword evidence="8 18" id="KW-0201">Cytochrome c-type biogenesis</keyword>
<evidence type="ECO:0000256" key="13">
    <source>
        <dbReference type="ARBA" id="ARBA00023136"/>
    </source>
</evidence>
<protein>
    <recommendedName>
        <fullName evidence="18">Thiol:disulfide interchange protein DsbD</fullName>
        <ecNumber evidence="18">1.8.1.8</ecNumber>
    </recommendedName>
    <alternativeName>
        <fullName evidence="18">Protein-disulfide reductase</fullName>
        <shortName evidence="18">Disulfide reductase</shortName>
    </alternativeName>
</protein>
<evidence type="ECO:0000256" key="1">
    <source>
        <dbReference type="ARBA" id="ARBA00004429"/>
    </source>
</evidence>
<feature type="signal peptide" evidence="18">
    <location>
        <begin position="1"/>
        <end position="23"/>
    </location>
</feature>
<evidence type="ECO:0000256" key="11">
    <source>
        <dbReference type="ARBA" id="ARBA00023002"/>
    </source>
</evidence>
<evidence type="ECO:0000256" key="15">
    <source>
        <dbReference type="ARBA" id="ARBA00023284"/>
    </source>
</evidence>
<accession>A0A127QDP6</accession>
<dbReference type="GO" id="GO:0009055">
    <property type="term" value="F:electron transfer activity"/>
    <property type="evidence" value="ECO:0007669"/>
    <property type="project" value="UniProtKB-UniRule"/>
</dbReference>
<dbReference type="SUPFAM" id="SSF74863">
    <property type="entry name" value="Thiol:disulfide interchange protein DsbD, N-terminal domain (DsbD-alpha)"/>
    <property type="match status" value="1"/>
</dbReference>
<keyword evidence="21" id="KW-1185">Reference proteome</keyword>
<dbReference type="InterPro" id="IPR013766">
    <property type="entry name" value="Thioredoxin_domain"/>
</dbReference>
<dbReference type="Pfam" id="PF11412">
    <property type="entry name" value="DsbD_N"/>
    <property type="match status" value="1"/>
</dbReference>
<dbReference type="InterPro" id="IPR036249">
    <property type="entry name" value="Thioredoxin-like_sf"/>
</dbReference>
<evidence type="ECO:0000256" key="6">
    <source>
        <dbReference type="ARBA" id="ARBA00022692"/>
    </source>
</evidence>
<dbReference type="Pfam" id="PF13098">
    <property type="entry name" value="Thioredoxin_2"/>
    <property type="match status" value="1"/>
</dbReference>
<keyword evidence="6 18" id="KW-0812">Transmembrane</keyword>
<gene>
    <name evidence="18" type="primary">dsbD</name>
    <name evidence="20" type="ORF">CAter282_0349</name>
</gene>
<evidence type="ECO:0000256" key="5">
    <source>
        <dbReference type="ARBA" id="ARBA00022519"/>
    </source>
</evidence>
<evidence type="ECO:0000256" key="8">
    <source>
        <dbReference type="ARBA" id="ARBA00022748"/>
    </source>
</evidence>
<keyword evidence="15 18" id="KW-0676">Redox-active center</keyword>
<dbReference type="GO" id="GO:0005886">
    <property type="term" value="C:plasma membrane"/>
    <property type="evidence" value="ECO:0007669"/>
    <property type="project" value="UniProtKB-SubCell"/>
</dbReference>
<dbReference type="InterPro" id="IPR003834">
    <property type="entry name" value="Cyt_c_assmbl_TM_dom"/>
</dbReference>
<dbReference type="PROSITE" id="PS51352">
    <property type="entry name" value="THIOREDOXIN_2"/>
    <property type="match status" value="1"/>
</dbReference>
<feature type="chain" id="PRO_5008999239" description="Thiol:disulfide interchange protein DsbD" evidence="18">
    <location>
        <begin position="24"/>
        <end position="617"/>
    </location>
</feature>
<keyword evidence="9 18" id="KW-0249">Electron transport</keyword>
<dbReference type="InterPro" id="IPR028250">
    <property type="entry name" value="DsbDN"/>
</dbReference>
<feature type="transmembrane region" description="Helical" evidence="18">
    <location>
        <begin position="288"/>
        <end position="311"/>
    </location>
</feature>
<dbReference type="GO" id="GO:0045454">
    <property type="term" value="P:cell redox homeostasis"/>
    <property type="evidence" value="ECO:0007669"/>
    <property type="project" value="TreeGrafter"/>
</dbReference>
<evidence type="ECO:0000256" key="4">
    <source>
        <dbReference type="ARBA" id="ARBA00022475"/>
    </source>
</evidence>
<feature type="transmembrane region" description="Helical" evidence="18">
    <location>
        <begin position="252"/>
        <end position="276"/>
    </location>
</feature>
<keyword evidence="13 18" id="KW-0472">Membrane</keyword>
<dbReference type="RefSeq" id="WP_061536898.1">
    <property type="nucleotide sequence ID" value="NZ_CP013235.1"/>
</dbReference>
<comment type="catalytic activity">
    <reaction evidence="16 18">
        <text>[protein]-dithiol + NAD(+) = [protein]-disulfide + NADH + H(+)</text>
        <dbReference type="Rhea" id="RHEA:18749"/>
        <dbReference type="Rhea" id="RHEA-COMP:10593"/>
        <dbReference type="Rhea" id="RHEA-COMP:10594"/>
        <dbReference type="ChEBI" id="CHEBI:15378"/>
        <dbReference type="ChEBI" id="CHEBI:29950"/>
        <dbReference type="ChEBI" id="CHEBI:50058"/>
        <dbReference type="ChEBI" id="CHEBI:57540"/>
        <dbReference type="ChEBI" id="CHEBI:57945"/>
        <dbReference type="EC" id="1.8.1.8"/>
    </reaction>
</comment>
<dbReference type="HAMAP" id="MF_00399">
    <property type="entry name" value="DbsD"/>
    <property type="match status" value="1"/>
</dbReference>
<dbReference type="NCBIfam" id="NF001419">
    <property type="entry name" value="PRK00293.1"/>
    <property type="match status" value="1"/>
</dbReference>
<evidence type="ECO:0000256" key="12">
    <source>
        <dbReference type="ARBA" id="ARBA00023027"/>
    </source>
</evidence>
<dbReference type="Pfam" id="PF02683">
    <property type="entry name" value="DsbD_TM"/>
    <property type="match status" value="1"/>
</dbReference>
<evidence type="ECO:0000256" key="7">
    <source>
        <dbReference type="ARBA" id="ARBA00022729"/>
    </source>
</evidence>
<dbReference type="InterPro" id="IPR035671">
    <property type="entry name" value="DsbD_gamma"/>
</dbReference>
<keyword evidence="14 18" id="KW-1015">Disulfide bond</keyword>
<feature type="disulfide bond" description="Redox-active" evidence="18">
    <location>
        <begin position="121"/>
        <end position="127"/>
    </location>
</feature>
<feature type="disulfide bond" description="Redox-active" evidence="18">
    <location>
        <begin position="227"/>
        <end position="349"/>
    </location>
</feature>
<dbReference type="GO" id="GO:0017004">
    <property type="term" value="P:cytochrome complex assembly"/>
    <property type="evidence" value="ECO:0007669"/>
    <property type="project" value="UniProtKB-UniRule"/>
</dbReference>
<feature type="transmembrane region" description="Helical" evidence="18">
    <location>
        <begin position="373"/>
        <end position="396"/>
    </location>
</feature>
<evidence type="ECO:0000256" key="9">
    <source>
        <dbReference type="ARBA" id="ARBA00022982"/>
    </source>
</evidence>
<dbReference type="InterPro" id="IPR012336">
    <property type="entry name" value="Thioredoxin-like_fold"/>
</dbReference>
<keyword evidence="7 18" id="KW-0732">Signal</keyword>
<evidence type="ECO:0000256" key="10">
    <source>
        <dbReference type="ARBA" id="ARBA00022989"/>
    </source>
</evidence>
<dbReference type="AlphaFoldDB" id="A0A127QDP6"/>
<dbReference type="PANTHER" id="PTHR32234:SF0">
    <property type="entry name" value="THIOL:DISULFIDE INTERCHANGE PROTEIN DSBD"/>
    <property type="match status" value="1"/>
</dbReference>
<comment type="catalytic activity">
    <reaction evidence="17 18">
        <text>[protein]-dithiol + NADP(+) = [protein]-disulfide + NADPH + H(+)</text>
        <dbReference type="Rhea" id="RHEA:18753"/>
        <dbReference type="Rhea" id="RHEA-COMP:10593"/>
        <dbReference type="Rhea" id="RHEA-COMP:10594"/>
        <dbReference type="ChEBI" id="CHEBI:15378"/>
        <dbReference type="ChEBI" id="CHEBI:29950"/>
        <dbReference type="ChEBI" id="CHEBI:50058"/>
        <dbReference type="ChEBI" id="CHEBI:57783"/>
        <dbReference type="ChEBI" id="CHEBI:58349"/>
        <dbReference type="EC" id="1.8.1.8"/>
    </reaction>
</comment>
<evidence type="ECO:0000256" key="14">
    <source>
        <dbReference type="ARBA" id="ARBA00023157"/>
    </source>
</evidence>
<keyword evidence="12 18" id="KW-0520">NAD</keyword>
<feature type="transmembrane region" description="Helical" evidence="18">
    <location>
        <begin position="432"/>
        <end position="448"/>
    </location>
</feature>
<dbReference type="Gene3D" id="3.40.30.10">
    <property type="entry name" value="Glutaredoxin"/>
    <property type="match status" value="1"/>
</dbReference>
<dbReference type="PATRIC" id="fig|279058.18.peg.349"/>
<evidence type="ECO:0000256" key="2">
    <source>
        <dbReference type="ARBA" id="ARBA00007241"/>
    </source>
</evidence>
<keyword evidence="11 18" id="KW-0560">Oxidoreductase</keyword>
<feature type="transmembrane region" description="Helical" evidence="18">
    <location>
        <begin position="455"/>
        <end position="476"/>
    </location>
</feature>
<dbReference type="InterPro" id="IPR036929">
    <property type="entry name" value="DsbDN_sf"/>
</dbReference>
<reference evidence="20 21" key="1">
    <citation type="submission" date="2015-11" db="EMBL/GenBank/DDBJ databases">
        <title>Exploring the genomic traits of fungus-feeding bacterial genus Collimonas.</title>
        <authorList>
            <person name="Song C."/>
            <person name="Schmidt R."/>
            <person name="de Jager V."/>
            <person name="Krzyzanowska D."/>
            <person name="Jongedijk E."/>
            <person name="Cankar K."/>
            <person name="Beekwilder J."/>
            <person name="van Veen A."/>
            <person name="de Boer W."/>
            <person name="van Veen J.A."/>
            <person name="Garbeva P."/>
        </authorList>
    </citation>
    <scope>NUCLEOTIDE SEQUENCE [LARGE SCALE GENOMIC DNA]</scope>
    <source>
        <strain evidence="20 21">Ter282</strain>
    </source>
</reference>
<evidence type="ECO:0000256" key="3">
    <source>
        <dbReference type="ARBA" id="ARBA00022448"/>
    </source>
</evidence>
<dbReference type="InterPro" id="IPR017937">
    <property type="entry name" value="Thioredoxin_CS"/>
</dbReference>
<keyword evidence="10 18" id="KW-1133">Transmembrane helix</keyword>
<dbReference type="PANTHER" id="PTHR32234">
    <property type="entry name" value="THIOL:DISULFIDE INTERCHANGE PROTEIN DSBD"/>
    <property type="match status" value="1"/>
</dbReference>